<sequence length="1029" mass="112790">MDPPVLRVRLLGSMDLRLGSDPLPPLDSGRVESLLAYLLLHRDAPQPRRRLAFLLWPDSNDAQAQTNLRKVLHRLRRVLPDADRFIAVTPRTLQWRADAPLWLDVERFERALADGRLEEAVETYGGALLEGCYDGWLVEERERLAGLHLEALERLARRHGELRRWPEAIRCAERLVAHDPLRERSHRLLIRLCGAGGDRVRALRAYHVCATTLERELGIDPSPETRHLYEALLTTAPAGSGTSQDPAAAGTQGRPGVPAATSPFVGRAAEQARLTSAWRAALGGRAQLVLVSGEAGIGKTRLVDELRVRAGVTTVEARAYAAEGPIAYGVATAWLRSRPVTRRLARLERGQLTELARLLPELGAGMPPPEPLSEPELRRRLFGAATRALLTAGSPLLLIVDDAQWADAQSLRLIHHLIRVAPSARMLVAATARREDLDPGHPLPALIRSLQGLDRCTEIELGRLDRKETVLLAQRIAETPLDSAELERLYSRSEGNPLFVVEALRAGTPAGRASRVQAVIAGRLARLSPPAGELAGIAATMGRAFIADVLAVASGLQEQAFVAALDELWRRGIVRAHGPGAYDFSHGSIRDAAYAELGPPRRRQAHLTVARALEQHGGAAAAALAPHYENAGATAEAVRWYARAAEDAQGLHAHADAVDALERALALSEDLPPGRRTAELRLRLLTALPAPLVAHEGYGSERMNRVHERALRLAYQLDTEPEPPLVWSLALAALTRGDWASARDFGERLRARAERDDDQVLWVESDYIRGVAAYWPGELERARGHFEAAMRRFRPARRRAHVLRYGQDVELLVRLRLSHTLWLLGHGADADRERDAALSAAHDSTHAYSRSVTWVWAAIVAMDRGDGERFRRHVRLLEEEPFEEAPGQVRLPEELFAGHLDVLEGRTATGLARVRRVREQVVRGAPPAPGLPGVATRVLLEGYAVAGKPEAGLALAEEALGTGRGVQLWEAEIRRLRATFLAALGAPDGDVDAELSRALAVARRQGARAFEERVRGTLAERLAGNDRAV</sequence>
<dbReference type="InterPro" id="IPR027417">
    <property type="entry name" value="P-loop_NTPase"/>
</dbReference>
<evidence type="ECO:0000313" key="4">
    <source>
        <dbReference type="EMBL" id="MEV4681620.1"/>
    </source>
</evidence>
<dbReference type="SUPFAM" id="SSF52540">
    <property type="entry name" value="P-loop containing nucleoside triphosphate hydrolases"/>
    <property type="match status" value="1"/>
</dbReference>
<dbReference type="Gene3D" id="1.25.40.10">
    <property type="entry name" value="Tetratricopeptide repeat domain"/>
    <property type="match status" value="1"/>
</dbReference>
<dbReference type="EMBL" id="JBFAQK010000013">
    <property type="protein sequence ID" value="MEV4681620.1"/>
    <property type="molecule type" value="Genomic_DNA"/>
</dbReference>
<dbReference type="RefSeq" id="WP_364592268.1">
    <property type="nucleotide sequence ID" value="NZ_JBFAQK010000013.1"/>
</dbReference>
<keyword evidence="1" id="KW-0902">Two-component regulatory system</keyword>
<organism evidence="4 5">
    <name type="scientific">Streptomyces kurssanovii</name>
    <dbReference type="NCBI Taxonomy" id="67312"/>
    <lineage>
        <taxon>Bacteria</taxon>
        <taxon>Bacillati</taxon>
        <taxon>Actinomycetota</taxon>
        <taxon>Actinomycetes</taxon>
        <taxon>Kitasatosporales</taxon>
        <taxon>Streptomycetaceae</taxon>
        <taxon>Streptomyces</taxon>
    </lineage>
</organism>
<evidence type="ECO:0000256" key="2">
    <source>
        <dbReference type="SAM" id="MobiDB-lite"/>
    </source>
</evidence>
<evidence type="ECO:0000256" key="1">
    <source>
        <dbReference type="ARBA" id="ARBA00023012"/>
    </source>
</evidence>
<dbReference type="Pfam" id="PF03704">
    <property type="entry name" value="BTAD"/>
    <property type="match status" value="1"/>
</dbReference>
<dbReference type="InterPro" id="IPR036388">
    <property type="entry name" value="WH-like_DNA-bd_sf"/>
</dbReference>
<dbReference type="InterPro" id="IPR016032">
    <property type="entry name" value="Sig_transdc_resp-reg_C-effctor"/>
</dbReference>
<dbReference type="Pfam" id="PF13191">
    <property type="entry name" value="AAA_16"/>
    <property type="match status" value="1"/>
</dbReference>
<dbReference type="InterPro" id="IPR005158">
    <property type="entry name" value="BTAD"/>
</dbReference>
<dbReference type="Proteomes" id="UP001552521">
    <property type="component" value="Unassembled WGS sequence"/>
</dbReference>
<evidence type="ECO:0000259" key="3">
    <source>
        <dbReference type="SMART" id="SM01043"/>
    </source>
</evidence>
<gene>
    <name evidence="4" type="ORF">AB0K36_12680</name>
</gene>
<comment type="caution">
    <text evidence="4">The sequence shown here is derived from an EMBL/GenBank/DDBJ whole genome shotgun (WGS) entry which is preliminary data.</text>
</comment>
<dbReference type="SUPFAM" id="SSF46894">
    <property type="entry name" value="C-terminal effector domain of the bipartite response regulators"/>
    <property type="match status" value="1"/>
</dbReference>
<feature type="region of interest" description="Disordered" evidence="2">
    <location>
        <begin position="236"/>
        <end position="256"/>
    </location>
</feature>
<keyword evidence="5" id="KW-1185">Reference proteome</keyword>
<reference evidence="4 5" key="1">
    <citation type="submission" date="2024-06" db="EMBL/GenBank/DDBJ databases">
        <title>The Natural Products Discovery Center: Release of the First 8490 Sequenced Strains for Exploring Actinobacteria Biosynthetic Diversity.</title>
        <authorList>
            <person name="Kalkreuter E."/>
            <person name="Kautsar S.A."/>
            <person name="Yang D."/>
            <person name="Bader C.D."/>
            <person name="Teijaro C.N."/>
            <person name="Fluegel L."/>
            <person name="Davis C.M."/>
            <person name="Simpson J.R."/>
            <person name="Lauterbach L."/>
            <person name="Steele A.D."/>
            <person name="Gui C."/>
            <person name="Meng S."/>
            <person name="Li G."/>
            <person name="Viehrig K."/>
            <person name="Ye F."/>
            <person name="Su P."/>
            <person name="Kiefer A.F."/>
            <person name="Nichols A."/>
            <person name="Cepeda A.J."/>
            <person name="Yan W."/>
            <person name="Fan B."/>
            <person name="Jiang Y."/>
            <person name="Adhikari A."/>
            <person name="Zheng C.-J."/>
            <person name="Schuster L."/>
            <person name="Cowan T.M."/>
            <person name="Smanski M.J."/>
            <person name="Chevrette M.G."/>
            <person name="De Carvalho L.P.S."/>
            <person name="Shen B."/>
        </authorList>
    </citation>
    <scope>NUCLEOTIDE SEQUENCE [LARGE SCALE GENOMIC DNA]</scope>
    <source>
        <strain evidence="4 5">NPDC049344</strain>
    </source>
</reference>
<name>A0ABV3HSR0_9ACTN</name>
<dbReference type="Gene3D" id="3.40.50.300">
    <property type="entry name" value="P-loop containing nucleotide triphosphate hydrolases"/>
    <property type="match status" value="1"/>
</dbReference>
<dbReference type="PANTHER" id="PTHR35807">
    <property type="entry name" value="TRANSCRIPTIONAL REGULATOR REDD-RELATED"/>
    <property type="match status" value="1"/>
</dbReference>
<dbReference type="InterPro" id="IPR051677">
    <property type="entry name" value="AfsR-DnrI-RedD_regulator"/>
</dbReference>
<dbReference type="Gene3D" id="1.10.10.10">
    <property type="entry name" value="Winged helix-like DNA-binding domain superfamily/Winged helix DNA-binding domain"/>
    <property type="match status" value="1"/>
</dbReference>
<dbReference type="SMART" id="SM01043">
    <property type="entry name" value="BTAD"/>
    <property type="match status" value="1"/>
</dbReference>
<evidence type="ECO:0000313" key="5">
    <source>
        <dbReference type="Proteomes" id="UP001552521"/>
    </source>
</evidence>
<proteinExistence type="predicted"/>
<dbReference type="SUPFAM" id="SSF48452">
    <property type="entry name" value="TPR-like"/>
    <property type="match status" value="1"/>
</dbReference>
<dbReference type="InterPro" id="IPR041664">
    <property type="entry name" value="AAA_16"/>
</dbReference>
<dbReference type="InterPro" id="IPR011990">
    <property type="entry name" value="TPR-like_helical_dom_sf"/>
</dbReference>
<accession>A0ABV3HSR0</accession>
<protein>
    <submittedName>
        <fullName evidence="4">AAA family ATPase</fullName>
    </submittedName>
</protein>
<feature type="domain" description="Bacterial transcriptional activator" evidence="3">
    <location>
        <begin position="103"/>
        <end position="233"/>
    </location>
</feature>